<proteinExistence type="predicted"/>
<dbReference type="RefSeq" id="XP_027609842.1">
    <property type="nucleotide sequence ID" value="XM_027754041.1"/>
</dbReference>
<dbReference type="AlphaFoldDB" id="A0A401G9V7"/>
<feature type="chain" id="PRO_5019319159" description="Secreted protein" evidence="1">
    <location>
        <begin position="24"/>
        <end position="84"/>
    </location>
</feature>
<evidence type="ECO:0000313" key="2">
    <source>
        <dbReference type="EMBL" id="GBE78929.1"/>
    </source>
</evidence>
<sequence>MLELLLLASVCIKLLLRTSLLESEINALCGGCRIVPLSVEAKFGGGVGLRCVNHEPVKPMRELNWGKEKVSRRIDPSRWCISGI</sequence>
<evidence type="ECO:0000313" key="3">
    <source>
        <dbReference type="Proteomes" id="UP000287166"/>
    </source>
</evidence>
<protein>
    <recommendedName>
        <fullName evidence="4">Secreted protein</fullName>
    </recommendedName>
</protein>
<organism evidence="2 3">
    <name type="scientific">Sparassis crispa</name>
    <dbReference type="NCBI Taxonomy" id="139825"/>
    <lineage>
        <taxon>Eukaryota</taxon>
        <taxon>Fungi</taxon>
        <taxon>Dikarya</taxon>
        <taxon>Basidiomycota</taxon>
        <taxon>Agaricomycotina</taxon>
        <taxon>Agaricomycetes</taxon>
        <taxon>Polyporales</taxon>
        <taxon>Sparassidaceae</taxon>
        <taxon>Sparassis</taxon>
    </lineage>
</organism>
<comment type="caution">
    <text evidence="2">The sequence shown here is derived from an EMBL/GenBank/DDBJ whole genome shotgun (WGS) entry which is preliminary data.</text>
</comment>
<dbReference type="GeneID" id="38775846"/>
<feature type="signal peptide" evidence="1">
    <location>
        <begin position="1"/>
        <end position="23"/>
    </location>
</feature>
<evidence type="ECO:0008006" key="4">
    <source>
        <dbReference type="Google" id="ProtNLM"/>
    </source>
</evidence>
<keyword evidence="3" id="KW-1185">Reference proteome</keyword>
<evidence type="ECO:0000256" key="1">
    <source>
        <dbReference type="SAM" id="SignalP"/>
    </source>
</evidence>
<accession>A0A401G9V7</accession>
<reference evidence="2 3" key="1">
    <citation type="journal article" date="2018" name="Sci. Rep.">
        <title>Genome sequence of the cauliflower mushroom Sparassis crispa (Hanabiratake) and its association with beneficial usage.</title>
        <authorList>
            <person name="Kiyama R."/>
            <person name="Furutani Y."/>
            <person name="Kawaguchi K."/>
            <person name="Nakanishi T."/>
        </authorList>
    </citation>
    <scope>NUCLEOTIDE SEQUENCE [LARGE SCALE GENOMIC DNA]</scope>
</reference>
<dbReference type="InParanoid" id="A0A401G9V7"/>
<keyword evidence="1" id="KW-0732">Signal</keyword>
<gene>
    <name evidence="2" type="ORF">SCP_0201260</name>
</gene>
<dbReference type="EMBL" id="BFAD01000002">
    <property type="protein sequence ID" value="GBE78929.1"/>
    <property type="molecule type" value="Genomic_DNA"/>
</dbReference>
<dbReference type="Proteomes" id="UP000287166">
    <property type="component" value="Unassembled WGS sequence"/>
</dbReference>
<name>A0A401G9V7_9APHY</name>